<accession>A0A9P7NBS4</accession>
<dbReference type="OrthoDB" id="4957985at2759"/>
<dbReference type="AlphaFoldDB" id="A0A9P7NBS4"/>
<evidence type="ECO:0000313" key="2">
    <source>
        <dbReference type="EMBL" id="KAG6011174.1"/>
    </source>
</evidence>
<evidence type="ECO:0000256" key="1">
    <source>
        <dbReference type="SAM" id="MobiDB-lite"/>
    </source>
</evidence>
<keyword evidence="3" id="KW-1185">Reference proteome</keyword>
<dbReference type="Proteomes" id="UP000748025">
    <property type="component" value="Unassembled WGS sequence"/>
</dbReference>
<gene>
    <name evidence="2" type="ORF">E4U43_008478</name>
</gene>
<evidence type="ECO:0000313" key="3">
    <source>
        <dbReference type="Proteomes" id="UP000748025"/>
    </source>
</evidence>
<sequence>MALLLDGNYDFLSALTLLSSKIDLSLPFEDEFHSRLLTQQHGFQDNYEYTFGATSPSRDYIQDMTTTDAHLTERTALSRTSSSGCDTSLNIRHCDDTTLSVPWSDEAMGKDLNLDDYHRGLLQVTGTDDRFFRPSFRRQNSEELQQQQMEKRQLQQEQEEQQLHQRQLQNQQQQQQQQEQQQQTQPQPRRDQQRGRKHHRKPVLQVCTTFGPKTGPHNVVRPSNRHIPQSAFNRESFWIDEDEGVTPRVTLTRYDLRADEQDIYAWKENPTFSEVAAHDPNCKEVSKARSRPKGLSTTKSLAYHGFSNLGNSHYGHV</sequence>
<name>A0A9P7NBS4_9HYPO</name>
<organism evidence="2 3">
    <name type="scientific">Claviceps pusilla</name>
    <dbReference type="NCBI Taxonomy" id="123648"/>
    <lineage>
        <taxon>Eukaryota</taxon>
        <taxon>Fungi</taxon>
        <taxon>Dikarya</taxon>
        <taxon>Ascomycota</taxon>
        <taxon>Pezizomycotina</taxon>
        <taxon>Sordariomycetes</taxon>
        <taxon>Hypocreomycetidae</taxon>
        <taxon>Hypocreales</taxon>
        <taxon>Clavicipitaceae</taxon>
        <taxon>Claviceps</taxon>
    </lineage>
</organism>
<proteinExistence type="predicted"/>
<feature type="compositionally biased region" description="Low complexity" evidence="1">
    <location>
        <begin position="164"/>
        <end position="187"/>
    </location>
</feature>
<reference evidence="2" key="1">
    <citation type="journal article" date="2020" name="bioRxiv">
        <title>Whole genome comparisons of ergot fungi reveals the divergence and evolution of species within the genus Claviceps are the result of varying mechanisms driving genome evolution and host range expansion.</title>
        <authorList>
            <person name="Wyka S.A."/>
            <person name="Mondo S.J."/>
            <person name="Liu M."/>
            <person name="Dettman J."/>
            <person name="Nalam V."/>
            <person name="Broders K.D."/>
        </authorList>
    </citation>
    <scope>NUCLEOTIDE SEQUENCE</scope>
    <source>
        <strain evidence="2">CCC 602</strain>
    </source>
</reference>
<feature type="region of interest" description="Disordered" evidence="1">
    <location>
        <begin position="140"/>
        <end position="224"/>
    </location>
</feature>
<dbReference type="EMBL" id="SRPW01000925">
    <property type="protein sequence ID" value="KAG6011174.1"/>
    <property type="molecule type" value="Genomic_DNA"/>
</dbReference>
<protein>
    <submittedName>
        <fullName evidence="2">Uncharacterized protein</fullName>
    </submittedName>
</protein>
<comment type="caution">
    <text evidence="2">The sequence shown here is derived from an EMBL/GenBank/DDBJ whole genome shotgun (WGS) entry which is preliminary data.</text>
</comment>